<organism evidence="3 4">
    <name type="scientific">Paenibacillus oceani</name>
    <dbReference type="NCBI Taxonomy" id="2772510"/>
    <lineage>
        <taxon>Bacteria</taxon>
        <taxon>Bacillati</taxon>
        <taxon>Bacillota</taxon>
        <taxon>Bacilli</taxon>
        <taxon>Bacillales</taxon>
        <taxon>Paenibacillaceae</taxon>
        <taxon>Paenibacillus</taxon>
    </lineage>
</organism>
<proteinExistence type="inferred from homology"/>
<comment type="caution">
    <text evidence="3">The sequence shown here is derived from an EMBL/GenBank/DDBJ whole genome shotgun (WGS) entry which is preliminary data.</text>
</comment>
<evidence type="ECO:0000256" key="2">
    <source>
        <dbReference type="ARBA" id="ARBA00023136"/>
    </source>
</evidence>
<dbReference type="Pfam" id="PF03323">
    <property type="entry name" value="GerA"/>
    <property type="match status" value="1"/>
</dbReference>
<dbReference type="GO" id="GO:0016020">
    <property type="term" value="C:membrane"/>
    <property type="evidence" value="ECO:0007669"/>
    <property type="project" value="InterPro"/>
</dbReference>
<evidence type="ECO:0000313" key="3">
    <source>
        <dbReference type="EMBL" id="MBD2863066.1"/>
    </source>
</evidence>
<dbReference type="PANTHER" id="PTHR22550">
    <property type="entry name" value="SPORE GERMINATION PROTEIN"/>
    <property type="match status" value="1"/>
</dbReference>
<evidence type="ECO:0000256" key="1">
    <source>
        <dbReference type="ARBA" id="ARBA00005278"/>
    </source>
</evidence>
<evidence type="ECO:0000313" key="4">
    <source>
        <dbReference type="Proteomes" id="UP000639396"/>
    </source>
</evidence>
<dbReference type="Proteomes" id="UP000639396">
    <property type="component" value="Unassembled WGS sequence"/>
</dbReference>
<keyword evidence="2" id="KW-0472">Membrane</keyword>
<comment type="similarity">
    <text evidence="1">Belongs to the GerABKA family.</text>
</comment>
<dbReference type="EMBL" id="JACXJA010000016">
    <property type="protein sequence ID" value="MBD2863066.1"/>
    <property type="molecule type" value="Genomic_DNA"/>
</dbReference>
<dbReference type="InterPro" id="IPR050768">
    <property type="entry name" value="UPF0353/GerABKA_families"/>
</dbReference>
<keyword evidence="4" id="KW-1185">Reference proteome</keyword>
<dbReference type="AlphaFoldDB" id="A0A927CBQ6"/>
<name>A0A927CBQ6_9BACL</name>
<dbReference type="InterPro" id="IPR004995">
    <property type="entry name" value="Spore_Ger"/>
</dbReference>
<sequence length="204" mass="22634">MLLRDDNALLDELENKLLAVQIIRRERCLPEIVPFLLTGDTVLIAEGTGQALVISSRSGPERSVEEPQTEALVRGPRVGFTENIQTNVSLIRRMITDPQLSFETYTVGQRSKQTLSVTYIKGIIHPDIVNEVKRRLDSIGIDMAPESGTVEQWIEDSFLSPFPQVLHTERPDKVVAALFQGKAAILLDGTPFALVLPTTFISLV</sequence>
<gene>
    <name evidence="3" type="ORF">IDH45_13820</name>
</gene>
<accession>A0A927CBQ6</accession>
<dbReference type="RefSeq" id="WP_190928530.1">
    <property type="nucleotide sequence ID" value="NZ_JACXJA010000016.1"/>
</dbReference>
<dbReference type="PANTHER" id="PTHR22550:SF5">
    <property type="entry name" value="LEUCINE ZIPPER PROTEIN 4"/>
    <property type="match status" value="1"/>
</dbReference>
<reference evidence="3" key="1">
    <citation type="submission" date="2020-09" db="EMBL/GenBank/DDBJ databases">
        <title>A novel bacterium of genus Paenibacillus, isolated from South China Sea.</title>
        <authorList>
            <person name="Huang H."/>
            <person name="Mo K."/>
            <person name="Hu Y."/>
        </authorList>
    </citation>
    <scope>NUCLEOTIDE SEQUENCE</scope>
    <source>
        <strain evidence="3">IB182363</strain>
    </source>
</reference>
<dbReference type="GO" id="GO:0009847">
    <property type="term" value="P:spore germination"/>
    <property type="evidence" value="ECO:0007669"/>
    <property type="project" value="InterPro"/>
</dbReference>
<protein>
    <submittedName>
        <fullName evidence="3">Spore germination protein</fullName>
    </submittedName>
</protein>